<feature type="region of interest" description="Disordered" evidence="1">
    <location>
        <begin position="748"/>
        <end position="773"/>
    </location>
</feature>
<dbReference type="Pfam" id="PF24346">
    <property type="entry name" value="DUF7507"/>
    <property type="match status" value="3"/>
</dbReference>
<evidence type="ECO:0000313" key="3">
    <source>
        <dbReference type="EMBL" id="MFD2035772.1"/>
    </source>
</evidence>
<organism evidence="3 4">
    <name type="scientific">Belliella marina</name>
    <dbReference type="NCBI Taxonomy" id="1644146"/>
    <lineage>
        <taxon>Bacteria</taxon>
        <taxon>Pseudomonadati</taxon>
        <taxon>Bacteroidota</taxon>
        <taxon>Cytophagia</taxon>
        <taxon>Cytophagales</taxon>
        <taxon>Cyclobacteriaceae</taxon>
        <taxon>Belliella</taxon>
    </lineage>
</organism>
<dbReference type="EMBL" id="JBHUHR010000038">
    <property type="protein sequence ID" value="MFD2035772.1"/>
    <property type="molecule type" value="Genomic_DNA"/>
</dbReference>
<feature type="domain" description="DUF7507" evidence="2">
    <location>
        <begin position="774"/>
        <end position="866"/>
    </location>
</feature>
<protein>
    <recommendedName>
        <fullName evidence="2">DUF7507 domain-containing protein</fullName>
    </recommendedName>
</protein>
<evidence type="ECO:0000259" key="2">
    <source>
        <dbReference type="Pfam" id="PF24346"/>
    </source>
</evidence>
<dbReference type="Proteomes" id="UP001597361">
    <property type="component" value="Unassembled WGS sequence"/>
</dbReference>
<comment type="caution">
    <text evidence="3">The sequence shown here is derived from an EMBL/GenBank/DDBJ whole genome shotgun (WGS) entry which is preliminary data.</text>
</comment>
<reference evidence="4" key="1">
    <citation type="journal article" date="2019" name="Int. J. Syst. Evol. Microbiol.">
        <title>The Global Catalogue of Microorganisms (GCM) 10K type strain sequencing project: providing services to taxonomists for standard genome sequencing and annotation.</title>
        <authorList>
            <consortium name="The Broad Institute Genomics Platform"/>
            <consortium name="The Broad Institute Genome Sequencing Center for Infectious Disease"/>
            <person name="Wu L."/>
            <person name="Ma J."/>
        </authorList>
    </citation>
    <scope>NUCLEOTIDE SEQUENCE [LARGE SCALE GENOMIC DNA]</scope>
    <source>
        <strain evidence="4">CGMCC 1.15180</strain>
    </source>
</reference>
<dbReference type="NCBIfam" id="TIGR01451">
    <property type="entry name" value="B_ant_repeat"/>
    <property type="match status" value="3"/>
</dbReference>
<feature type="domain" description="DUF7507" evidence="2">
    <location>
        <begin position="555"/>
        <end position="653"/>
    </location>
</feature>
<feature type="non-terminal residue" evidence="3">
    <location>
        <position position="873"/>
    </location>
</feature>
<sequence length="873" mass="94597">MKSLILLFGRKLAVLFLLSFLLLNNVFSQNIIRVNSEGNNIPIREVEIVLDRGGQNEREVVQTRQNPGNLLPRNVSAEINSILLESGERIFATTRFPKVISANPKLGQNIDLGQIRVIRSLDSLESQHINHENNLENFLAGIAEIVSIPDLRSYWDISNATLLKEDNSFIDILYQNQIPSSGYILVSERNGNSTFDLGALDEFGDLIEDANLVSLTAQFDWNTVVTHQINFNNQTQWLTIFNPELFNTEIPIFGFRVFDRQESDGKIIFFARDVSAAPDNLCPIFASVGSENAGNIFENDEMDGNILNPQDINLTVFDGQGVLSLGFIQLDQDPNSPGFGNISILPNATPGIYTFEYEIEDKLDGRTDRTEVTVRIIEFLELESNTYCQGQQSDELFISSDRVSGFTYRWYVNETDSNEGGQLIAEETSPRLTPPTDVDGVRYYYVIVTNDCGESLTSSVAAITVLATEAPLSTGNITECALESIQTLNANDAIATTDGVEIVWYLSADSDDRVTAPILDEIGSITYYAEAVNLATGCASVIRTPVTLTLDDCRLSINKSVDQLEIDGPTILNFTIEVTNPGTVAATDVVVTDPLTNGNEPLQLLSGDSNGDGVLDLNETWIYQTSYEVNQELIDLGLDIVNTAFVNANETGEELSTTTTIINQNSSISLSKTADKSEVSAAGEVITYTLAVANTGNTTLTEVVISDPKLEVEENVGTLSPGESKSVTAGYTVTQEDIDAGSILNAASVQGEDPNGETPGDEDELETPVDQNSGIALSKTADKSEVSAAGELITYTLTVTNTGNTTLTEVVISDPKLEVEENVGTLSPGESKSVTAGYTVTQEDIDAGSILNAASVQGEDPNGETPGDEDELE</sequence>
<dbReference type="InterPro" id="IPR055354">
    <property type="entry name" value="DUF7507"/>
</dbReference>
<accession>A0ABW4VR75</accession>
<dbReference type="PANTHER" id="PTHR34819">
    <property type="entry name" value="LARGE CYSTEINE-RICH PERIPLASMIC PROTEIN OMCB"/>
    <property type="match status" value="1"/>
</dbReference>
<dbReference type="InterPro" id="IPR047589">
    <property type="entry name" value="DUF11_rpt"/>
</dbReference>
<evidence type="ECO:0000313" key="4">
    <source>
        <dbReference type="Proteomes" id="UP001597361"/>
    </source>
</evidence>
<feature type="domain" description="DUF7507" evidence="2">
    <location>
        <begin position="666"/>
        <end position="759"/>
    </location>
</feature>
<gene>
    <name evidence="3" type="ORF">ACFSKL_13295</name>
</gene>
<proteinExistence type="predicted"/>
<name>A0ABW4VR75_9BACT</name>
<dbReference type="InterPro" id="IPR051172">
    <property type="entry name" value="Chlamydia_OmcB"/>
</dbReference>
<keyword evidence="4" id="KW-1185">Reference proteome</keyword>
<evidence type="ECO:0000256" key="1">
    <source>
        <dbReference type="SAM" id="MobiDB-lite"/>
    </source>
</evidence>
<feature type="region of interest" description="Disordered" evidence="1">
    <location>
        <begin position="852"/>
        <end position="873"/>
    </location>
</feature>